<proteinExistence type="predicted"/>
<keyword evidence="5" id="KW-1185">Reference proteome</keyword>
<organism evidence="4 5">
    <name type="scientific">Cronartium quercuum f. sp. fusiforme G11</name>
    <dbReference type="NCBI Taxonomy" id="708437"/>
    <lineage>
        <taxon>Eukaryota</taxon>
        <taxon>Fungi</taxon>
        <taxon>Dikarya</taxon>
        <taxon>Basidiomycota</taxon>
        <taxon>Pucciniomycotina</taxon>
        <taxon>Pucciniomycetes</taxon>
        <taxon>Pucciniales</taxon>
        <taxon>Coleosporiaceae</taxon>
        <taxon>Cronartium</taxon>
    </lineage>
</organism>
<dbReference type="PANTHER" id="PTHR22957:SF502">
    <property type="entry name" value="SMALL G PROTEIN SIGNALING MODULATOR 2-RELATED"/>
    <property type="match status" value="1"/>
</dbReference>
<feature type="compositionally biased region" description="Polar residues" evidence="2">
    <location>
        <begin position="14"/>
        <end position="28"/>
    </location>
</feature>
<feature type="region of interest" description="Disordered" evidence="2">
    <location>
        <begin position="1"/>
        <end position="28"/>
    </location>
</feature>
<dbReference type="Gene3D" id="2.30.29.230">
    <property type="match status" value="1"/>
</dbReference>
<dbReference type="OrthoDB" id="10264062at2759"/>
<protein>
    <recommendedName>
        <fullName evidence="3">Rab-GAP TBC domain-containing protein</fullName>
    </recommendedName>
</protein>
<dbReference type="EMBL" id="MU167287">
    <property type="protein sequence ID" value="KAG0144875.1"/>
    <property type="molecule type" value="Genomic_DNA"/>
</dbReference>
<feature type="domain" description="Rab-GAP TBC" evidence="3">
    <location>
        <begin position="499"/>
        <end position="707"/>
    </location>
</feature>
<evidence type="ECO:0000259" key="3">
    <source>
        <dbReference type="PROSITE" id="PS50086"/>
    </source>
</evidence>
<evidence type="ECO:0000256" key="2">
    <source>
        <dbReference type="SAM" id="MobiDB-lite"/>
    </source>
</evidence>
<reference evidence="4" key="1">
    <citation type="submission" date="2013-11" db="EMBL/GenBank/DDBJ databases">
        <title>Genome sequence of the fusiform rust pathogen reveals effectors for host alternation and coevolution with pine.</title>
        <authorList>
            <consortium name="DOE Joint Genome Institute"/>
            <person name="Smith K."/>
            <person name="Pendleton A."/>
            <person name="Kubisiak T."/>
            <person name="Anderson C."/>
            <person name="Salamov A."/>
            <person name="Aerts A."/>
            <person name="Riley R."/>
            <person name="Clum A."/>
            <person name="Lindquist E."/>
            <person name="Ence D."/>
            <person name="Campbell M."/>
            <person name="Kronenberg Z."/>
            <person name="Feau N."/>
            <person name="Dhillon B."/>
            <person name="Hamelin R."/>
            <person name="Burleigh J."/>
            <person name="Smith J."/>
            <person name="Yandell M."/>
            <person name="Nelson C."/>
            <person name="Grigoriev I."/>
            <person name="Davis J."/>
        </authorList>
    </citation>
    <scope>NUCLEOTIDE SEQUENCE</scope>
    <source>
        <strain evidence="4">G11</strain>
    </source>
</reference>
<dbReference type="InterPro" id="IPR021935">
    <property type="entry name" value="SGSM1/2_RBD"/>
</dbReference>
<evidence type="ECO:0000313" key="5">
    <source>
        <dbReference type="Proteomes" id="UP000886653"/>
    </source>
</evidence>
<dbReference type="Gene3D" id="1.10.8.270">
    <property type="entry name" value="putative rabgap domain of human tbc1 domain family member 14 like domains"/>
    <property type="match status" value="1"/>
</dbReference>
<dbReference type="PROSITE" id="PS50086">
    <property type="entry name" value="TBC_RABGAP"/>
    <property type="match status" value="1"/>
</dbReference>
<dbReference type="SMART" id="SM00164">
    <property type="entry name" value="TBC"/>
    <property type="match status" value="1"/>
</dbReference>
<dbReference type="AlphaFoldDB" id="A0A9P6NJU0"/>
<dbReference type="Proteomes" id="UP000886653">
    <property type="component" value="Unassembled WGS sequence"/>
</dbReference>
<dbReference type="Pfam" id="PF00566">
    <property type="entry name" value="RabGAP-TBC"/>
    <property type="match status" value="1"/>
</dbReference>
<keyword evidence="1" id="KW-0343">GTPase activation</keyword>
<comment type="caution">
    <text evidence="4">The sequence shown here is derived from an EMBL/GenBank/DDBJ whole genome shotgun (WGS) entry which is preliminary data.</text>
</comment>
<evidence type="ECO:0000256" key="1">
    <source>
        <dbReference type="ARBA" id="ARBA00022468"/>
    </source>
</evidence>
<accession>A0A9P6NJU0</accession>
<dbReference type="GO" id="GO:0005737">
    <property type="term" value="C:cytoplasm"/>
    <property type="evidence" value="ECO:0007669"/>
    <property type="project" value="UniProtKB-ARBA"/>
</dbReference>
<dbReference type="InterPro" id="IPR000195">
    <property type="entry name" value="Rab-GAP-TBC_dom"/>
</dbReference>
<dbReference type="Pfam" id="PF12068">
    <property type="entry name" value="PH_RBD"/>
    <property type="match status" value="1"/>
</dbReference>
<dbReference type="Gene3D" id="1.10.472.80">
    <property type="entry name" value="Ypt/Rab-GAP domain of gyp1p, domain 3"/>
    <property type="match status" value="1"/>
</dbReference>
<name>A0A9P6NJU0_9BASI</name>
<gene>
    <name evidence="4" type="ORF">CROQUDRAFT_46662</name>
</gene>
<sequence>MGGGPNTPPDISLINHSELSSPNEAQDQFIETRSVQSEDLIEVTHSESNQSTSALEDSPDLIQTDDLLQHQQTSSIDEQCPYKLRWSKSKVYVHPTAFLRDNVPGYLGILQRARASFYLSWIPEHLLSTSTELEQWVNLENEPDNNNGDILVTIPPESTHSATNRTHAFSVPIDTIYSIILRPPTLSSWYGTVLINLYEGITLPILYFHDDESSSTQFARQSIPVAIASKPPRTNLPSSWGGDALLSQLRKFADVLPSKLETGLYLINPSTDDRECHLTPIFDDDSIFDTSPLPNRLKPHRNNYDVNEFDGEGGFRNSILHQSLGHSGHIGPLTSGSGSMDHMTFNLLSSFSRITQNARSAAQLVLSHRLAKPIIPHLPKPIASLANGEPEFIRWSQNAGVEGYDVARVYLAKWASIVAAQGEQSRRLETGEWDFEPIEDVSIGGGFEMIHKLYQIPRSKSNRVPTQPIQIEEFISWQDDQGKLLLNQLECKKRIFQRGLALSARQSVWPYLLGIYDWESDKKERELKLKLLREEYKRLKDGWENDDSGLKETLSFKEEAHRIDIDCRRTDRTQSYFAIPSDPSTIPKTEEEIESDEASNMPTTNKHVERYVQGMSDLCAPLYVVFEANQTLTFYCFVKLMDRMGMKNELSNLQRLLALIDPTLYRHFERTNSLNLFICFRWILIGFKREFAFKDVMKVWEAMWTDVCGSHTDLFIALAILEKHREPMIRYLREFDETLDCDEILAQAEVLYLTFKSILEKYPTGDINDEEGKKKRVGVVIDDELRALLL</sequence>
<dbReference type="PANTHER" id="PTHR22957">
    <property type="entry name" value="TBC1 DOMAIN FAMILY MEMBER GTPASE-ACTIVATING PROTEIN"/>
    <property type="match status" value="1"/>
</dbReference>
<dbReference type="SUPFAM" id="SSF47923">
    <property type="entry name" value="Ypt/Rab-GAP domain of gyp1p"/>
    <property type="match status" value="2"/>
</dbReference>
<evidence type="ECO:0000313" key="4">
    <source>
        <dbReference type="EMBL" id="KAG0144875.1"/>
    </source>
</evidence>
<dbReference type="GO" id="GO:0005096">
    <property type="term" value="F:GTPase activator activity"/>
    <property type="evidence" value="ECO:0007669"/>
    <property type="project" value="UniProtKB-KW"/>
</dbReference>
<dbReference type="InterPro" id="IPR035969">
    <property type="entry name" value="Rab-GAP_TBC_sf"/>
</dbReference>